<sequence>MSGGGGGGSAPKTPESEKASKRIEAQRYDMAAGINAQVLPRYVVESQRDLSDTIAGRANADIMSKSGNAYIGNNPFPASQTTSAVTNARNTAIIRARGEADLNRIKRTDAALNSLNGRAEDAARGLLDISRRQSDLEWQKIQDKQAVNSSKWQVATGVLGTLGGVAYDMHTRGELGSKGSSGGWLGGLFGGKKSGGNVGGTYASFTGDDGRYNR</sequence>
<name>A0A0A2ZRU1_9PAST</name>
<gene>
    <name evidence="2" type="ORF">IO48_11035</name>
</gene>
<accession>A0A0A2ZRU1</accession>
<dbReference type="Proteomes" id="UP000030554">
    <property type="component" value="Unassembled WGS sequence"/>
</dbReference>
<comment type="caution">
    <text evidence="2">The sequence shown here is derived from an EMBL/GenBank/DDBJ whole genome shotgun (WGS) entry which is preliminary data.</text>
</comment>
<feature type="region of interest" description="Disordered" evidence="1">
    <location>
        <begin position="1"/>
        <end position="22"/>
    </location>
</feature>
<organism evidence="2 3">
    <name type="scientific">Gallibacterium anatis 4895</name>
    <dbReference type="NCBI Taxonomy" id="1396510"/>
    <lineage>
        <taxon>Bacteria</taxon>
        <taxon>Pseudomonadati</taxon>
        <taxon>Pseudomonadota</taxon>
        <taxon>Gammaproteobacteria</taxon>
        <taxon>Pasteurellales</taxon>
        <taxon>Pasteurellaceae</taxon>
        <taxon>Gallibacterium</taxon>
    </lineage>
</organism>
<proteinExistence type="predicted"/>
<dbReference type="EMBL" id="JPJQ01000054">
    <property type="protein sequence ID" value="KGQ59746.1"/>
    <property type="molecule type" value="Genomic_DNA"/>
</dbReference>
<evidence type="ECO:0000313" key="3">
    <source>
        <dbReference type="Proteomes" id="UP000030554"/>
    </source>
</evidence>
<dbReference type="AlphaFoldDB" id="A0A0A2ZRU1"/>
<reference evidence="2 3" key="1">
    <citation type="submission" date="2014-07" db="EMBL/GenBank/DDBJ databases">
        <title>Chaperone-usher fimbriae in a diverse selection of Gallibacterium genomes.</title>
        <authorList>
            <person name="Kudirkiene E."/>
            <person name="Bager R.J."/>
            <person name="Johnson T.J."/>
            <person name="Bojesen A.M."/>
        </authorList>
    </citation>
    <scope>NUCLEOTIDE SEQUENCE [LARGE SCALE GENOMIC DNA]</scope>
    <source>
        <strain evidence="2 3">4895</strain>
    </source>
</reference>
<evidence type="ECO:0000313" key="2">
    <source>
        <dbReference type="EMBL" id="KGQ59746.1"/>
    </source>
</evidence>
<evidence type="ECO:0000256" key="1">
    <source>
        <dbReference type="SAM" id="MobiDB-lite"/>
    </source>
</evidence>
<protein>
    <submittedName>
        <fullName evidence="2">Uncharacterized protein</fullName>
    </submittedName>
</protein>